<feature type="compositionally biased region" description="Basic residues" evidence="15">
    <location>
        <begin position="368"/>
        <end position="377"/>
    </location>
</feature>
<dbReference type="Pfam" id="PF00096">
    <property type="entry name" value="zf-C2H2"/>
    <property type="match status" value="2"/>
</dbReference>
<keyword evidence="4 14" id="KW-0863">Zinc-finger</keyword>
<keyword evidence="18" id="KW-1185">Reference proteome</keyword>
<accession>A0A017SPH3</accession>
<evidence type="ECO:0000256" key="2">
    <source>
        <dbReference type="ARBA" id="ARBA00022723"/>
    </source>
</evidence>
<evidence type="ECO:0000256" key="6">
    <source>
        <dbReference type="ARBA" id="ARBA00022969"/>
    </source>
</evidence>
<keyword evidence="2" id="KW-0479">Metal-binding</keyword>
<dbReference type="PANTHER" id="PTHR47427:SF1">
    <property type="entry name" value="PROTEIN STE12"/>
    <property type="match status" value="1"/>
</dbReference>
<proteinExistence type="predicted"/>
<keyword evidence="7" id="KW-0805">Transcription regulation</keyword>
<dbReference type="GeneID" id="63701932"/>
<evidence type="ECO:0000256" key="4">
    <source>
        <dbReference type="ARBA" id="ARBA00022771"/>
    </source>
</evidence>
<dbReference type="GO" id="GO:0030435">
    <property type="term" value="P:sporulation resulting in formation of a cellular spore"/>
    <property type="evidence" value="ECO:0007669"/>
    <property type="project" value="UniProtKB-KW"/>
</dbReference>
<dbReference type="GO" id="GO:0003700">
    <property type="term" value="F:DNA-binding transcription factor activity"/>
    <property type="evidence" value="ECO:0007669"/>
    <property type="project" value="TreeGrafter"/>
</dbReference>
<dbReference type="GO" id="GO:0003677">
    <property type="term" value="F:DNA binding"/>
    <property type="evidence" value="ECO:0007669"/>
    <property type="project" value="UniProtKB-KW"/>
</dbReference>
<dbReference type="RefSeq" id="XP_040642545.1">
    <property type="nucleotide sequence ID" value="XM_040786808.1"/>
</dbReference>
<dbReference type="STRING" id="1388766.A0A017SPH3"/>
<dbReference type="PROSITE" id="PS50157">
    <property type="entry name" value="ZINC_FINGER_C2H2_2"/>
    <property type="match status" value="2"/>
</dbReference>
<evidence type="ECO:0000256" key="14">
    <source>
        <dbReference type="PROSITE-ProRule" id="PRU00042"/>
    </source>
</evidence>
<evidence type="ECO:0000256" key="10">
    <source>
        <dbReference type="ARBA" id="ARBA00023163"/>
    </source>
</evidence>
<dbReference type="SUPFAM" id="SSF57667">
    <property type="entry name" value="beta-beta-alpha zinc fingers"/>
    <property type="match status" value="1"/>
</dbReference>
<evidence type="ECO:0000256" key="12">
    <source>
        <dbReference type="ARBA" id="ARBA00023321"/>
    </source>
</evidence>
<dbReference type="SMART" id="SM00355">
    <property type="entry name" value="ZnF_C2H2"/>
    <property type="match status" value="2"/>
</dbReference>
<evidence type="ECO:0000256" key="5">
    <source>
        <dbReference type="ARBA" id="ARBA00022833"/>
    </source>
</evidence>
<dbReference type="GO" id="GO:0005634">
    <property type="term" value="C:nucleus"/>
    <property type="evidence" value="ECO:0007669"/>
    <property type="project" value="UniProtKB-SubCell"/>
</dbReference>
<keyword evidence="9" id="KW-0010">Activator</keyword>
<gene>
    <name evidence="17" type="ORF">EURHEDRAFT_520080</name>
</gene>
<feature type="region of interest" description="Disordered" evidence="15">
    <location>
        <begin position="111"/>
        <end position="133"/>
    </location>
</feature>
<dbReference type="EMBL" id="KK088412">
    <property type="protein sequence ID" value="EYE98857.1"/>
    <property type="molecule type" value="Genomic_DNA"/>
</dbReference>
<evidence type="ECO:0000256" key="1">
    <source>
        <dbReference type="ARBA" id="ARBA00004123"/>
    </source>
</evidence>
<dbReference type="InterPro" id="IPR052127">
    <property type="entry name" value="STE12_transcription_factor"/>
</dbReference>
<organism evidence="17 18">
    <name type="scientific">Aspergillus ruber (strain CBS 135680)</name>
    <dbReference type="NCBI Taxonomy" id="1388766"/>
    <lineage>
        <taxon>Eukaryota</taxon>
        <taxon>Fungi</taxon>
        <taxon>Dikarya</taxon>
        <taxon>Ascomycota</taxon>
        <taxon>Pezizomycotina</taxon>
        <taxon>Eurotiomycetes</taxon>
        <taxon>Eurotiomycetidae</taxon>
        <taxon>Eurotiales</taxon>
        <taxon>Aspergillaceae</taxon>
        <taxon>Aspergillus</taxon>
        <taxon>Aspergillus subgen. Aspergillus</taxon>
    </lineage>
</organism>
<evidence type="ECO:0000256" key="3">
    <source>
        <dbReference type="ARBA" id="ARBA00022737"/>
    </source>
</evidence>
<evidence type="ECO:0000256" key="11">
    <source>
        <dbReference type="ARBA" id="ARBA00023242"/>
    </source>
</evidence>
<keyword evidence="8" id="KW-0238">DNA-binding</keyword>
<dbReference type="Proteomes" id="UP000019804">
    <property type="component" value="Unassembled WGS sequence"/>
</dbReference>
<keyword evidence="12" id="KW-0183">Conidiation</keyword>
<dbReference type="PROSITE" id="PS00028">
    <property type="entry name" value="ZINC_FINGER_C2H2_1"/>
    <property type="match status" value="2"/>
</dbReference>
<evidence type="ECO:0000313" key="17">
    <source>
        <dbReference type="EMBL" id="EYE98857.1"/>
    </source>
</evidence>
<dbReference type="GO" id="GO:0048315">
    <property type="term" value="P:conidium formation"/>
    <property type="evidence" value="ECO:0007669"/>
    <property type="project" value="UniProtKB-KW"/>
</dbReference>
<feature type="region of interest" description="Disordered" evidence="15">
    <location>
        <begin position="284"/>
        <end position="385"/>
    </location>
</feature>
<feature type="domain" description="C2H2-type" evidence="16">
    <location>
        <begin position="395"/>
        <end position="424"/>
    </location>
</feature>
<keyword evidence="10" id="KW-0804">Transcription</keyword>
<dbReference type="Gene3D" id="3.30.160.60">
    <property type="entry name" value="Classic Zinc Finger"/>
    <property type="match status" value="2"/>
</dbReference>
<feature type="compositionally biased region" description="Polar residues" evidence="15">
    <location>
        <begin position="307"/>
        <end position="339"/>
    </location>
</feature>
<evidence type="ECO:0000256" key="15">
    <source>
        <dbReference type="SAM" id="MobiDB-lite"/>
    </source>
</evidence>
<dbReference type="InterPro" id="IPR036236">
    <property type="entry name" value="Znf_C2H2_sf"/>
</dbReference>
<dbReference type="InterPro" id="IPR013087">
    <property type="entry name" value="Znf_C2H2_type"/>
</dbReference>
<evidence type="ECO:0000256" key="13">
    <source>
        <dbReference type="ARBA" id="ARBA00044085"/>
    </source>
</evidence>
<evidence type="ECO:0000256" key="7">
    <source>
        <dbReference type="ARBA" id="ARBA00023015"/>
    </source>
</evidence>
<dbReference type="GO" id="GO:1990527">
    <property type="term" value="C:Tec1p-Ste12p-Dig1p complex"/>
    <property type="evidence" value="ECO:0007669"/>
    <property type="project" value="TreeGrafter"/>
</dbReference>
<name>A0A017SPH3_ASPRC</name>
<evidence type="ECO:0000259" key="16">
    <source>
        <dbReference type="PROSITE" id="PS50157"/>
    </source>
</evidence>
<keyword evidence="11" id="KW-0539">Nucleus</keyword>
<comment type="subcellular location">
    <subcellularLocation>
        <location evidence="1">Nucleus</location>
    </subcellularLocation>
</comment>
<dbReference type="PANTHER" id="PTHR47427">
    <property type="entry name" value="PROTEIN STE12"/>
    <property type="match status" value="1"/>
</dbReference>
<keyword evidence="5" id="KW-0862">Zinc</keyword>
<dbReference type="GO" id="GO:0008270">
    <property type="term" value="F:zinc ion binding"/>
    <property type="evidence" value="ECO:0007669"/>
    <property type="project" value="UniProtKB-KW"/>
</dbReference>
<feature type="compositionally biased region" description="Basic and acidic residues" evidence="15">
    <location>
        <begin position="489"/>
        <end position="500"/>
    </location>
</feature>
<feature type="compositionally biased region" description="Polar residues" evidence="15">
    <location>
        <begin position="284"/>
        <end position="294"/>
    </location>
</feature>
<feature type="region of interest" description="Disordered" evidence="15">
    <location>
        <begin position="463"/>
        <end position="506"/>
    </location>
</feature>
<evidence type="ECO:0000256" key="9">
    <source>
        <dbReference type="ARBA" id="ARBA00023159"/>
    </source>
</evidence>
<feature type="domain" description="C2H2-type" evidence="16">
    <location>
        <begin position="425"/>
        <end position="455"/>
    </location>
</feature>
<evidence type="ECO:0000256" key="8">
    <source>
        <dbReference type="ARBA" id="ARBA00023125"/>
    </source>
</evidence>
<dbReference type="FunFam" id="3.30.160.60:FF:000845">
    <property type="entry name" value="C2H2 type conidiation transcription factor BrlA"/>
    <property type="match status" value="1"/>
</dbReference>
<dbReference type="GO" id="GO:1990526">
    <property type="term" value="C:Ste12p-Dig1p-Dig2p complex"/>
    <property type="evidence" value="ECO:0007669"/>
    <property type="project" value="TreeGrafter"/>
</dbReference>
<dbReference type="AlphaFoldDB" id="A0A017SPH3"/>
<protein>
    <recommendedName>
        <fullName evidence="13">C2H2 type master regulator of conidiophore development brlA</fullName>
    </recommendedName>
</protein>
<sequence length="506" mass="56755">MAYEVLRCRSALCTPFSSTLDSPFSYLTNIPYPDHLVTAYIHYDLHNHNTIVLHWSVAKPSCTGTQVEPIPRKDLETTQDTDEMRSQGTIADRLPLELDCPSLGSSECPSMASSFSPLDSPTPTSMYSQTSLTSPGWHEGGSFSVHPNQHYDRNTGSTPMRSAFRLADMTATTGDSMTMPYALDTQDRMPMPEYLPGYDDNVEQFWIPSDMSKAYENPHGMQYPSGMASYPSMTRTHYRHTPYLPESATNPCLSRPIFSQPERMSSSMSMGNMLHWMPPTESMAPQTITPSQAFPQAPVTPPPSYSDFHTSLNAFKQTPTTSVRSCSLGTPSGTETPMSHISGGAGDFHDDFPLSPYRDGMPRPSRQPSRKLSKKSSKNSFTLDNLPPIIKQVQFKCKEPGCKGRFKRQEHLKRHMKSHSQEKPHVCWVPGCHRAFSRSDNLNAHYTKTHSKRGGRNRYVATLDETSPDFDPDFRGQLTPDGRPIYGSKLEDPMDTRELSVDAWDE</sequence>
<dbReference type="HOGENOM" id="CLU_655506_0_0_1"/>
<keyword evidence="6" id="KW-0749">Sporulation</keyword>
<dbReference type="OrthoDB" id="654211at2759"/>
<reference evidence="18" key="1">
    <citation type="journal article" date="2014" name="Nat. Commun.">
        <title>Genomic adaptations of the halophilic Dead Sea filamentous fungus Eurotium rubrum.</title>
        <authorList>
            <person name="Kis-Papo T."/>
            <person name="Weig A.R."/>
            <person name="Riley R."/>
            <person name="Persoh D."/>
            <person name="Salamov A."/>
            <person name="Sun H."/>
            <person name="Lipzen A."/>
            <person name="Wasser S.P."/>
            <person name="Rambold G."/>
            <person name="Grigoriev I.V."/>
            <person name="Nevo E."/>
        </authorList>
    </citation>
    <scope>NUCLEOTIDE SEQUENCE [LARGE SCALE GENOMIC DNA]</scope>
    <source>
        <strain evidence="18">CBS 135680</strain>
    </source>
</reference>
<keyword evidence="3" id="KW-0677">Repeat</keyword>
<evidence type="ECO:0000313" key="18">
    <source>
        <dbReference type="Proteomes" id="UP000019804"/>
    </source>
</evidence>